<protein>
    <recommendedName>
        <fullName evidence="4">Lipoprotein</fullName>
    </recommendedName>
</protein>
<dbReference type="STRING" id="311333.SAMN05421664_1849"/>
<keyword evidence="1" id="KW-0732">Signal</keyword>
<feature type="signal peptide" evidence="1">
    <location>
        <begin position="1"/>
        <end position="21"/>
    </location>
</feature>
<evidence type="ECO:0000256" key="1">
    <source>
        <dbReference type="SAM" id="SignalP"/>
    </source>
</evidence>
<dbReference type="AlphaFoldDB" id="A0A1H1BFB4"/>
<evidence type="ECO:0000313" key="2">
    <source>
        <dbReference type="EMBL" id="SDQ50665.1"/>
    </source>
</evidence>
<evidence type="ECO:0008006" key="4">
    <source>
        <dbReference type="Google" id="ProtNLM"/>
    </source>
</evidence>
<proteinExistence type="predicted"/>
<gene>
    <name evidence="2" type="ORF">SAMN05421664_1849</name>
</gene>
<dbReference type="RefSeq" id="WP_089755429.1">
    <property type="nucleotide sequence ID" value="NZ_FNKL01000002.1"/>
</dbReference>
<organism evidence="2 3">
    <name type="scientific">Chryseobacterium soldanellicola</name>
    <dbReference type="NCBI Taxonomy" id="311333"/>
    <lineage>
        <taxon>Bacteria</taxon>
        <taxon>Pseudomonadati</taxon>
        <taxon>Bacteroidota</taxon>
        <taxon>Flavobacteriia</taxon>
        <taxon>Flavobacteriales</taxon>
        <taxon>Weeksellaceae</taxon>
        <taxon>Chryseobacterium group</taxon>
        <taxon>Chryseobacterium</taxon>
    </lineage>
</organism>
<dbReference type="OrthoDB" id="1241134at2"/>
<name>A0A1H1BFB4_9FLAO</name>
<accession>A0A1H1BFB4</accession>
<sequence>MKNFLFLFISLFALHSCTLNSEITYHKDAATTTMMDLDMKDAMSMMKSMMPDSAKNDKKEFAELEKLPKTWTSLYDMEKKEGKLKTKNPDSIKIMKKIFMKSSIENNEISGFSFKMDHFSKDDYNSVKNISKNEQVPIDQMAMNDWDGKTLTIDTEKLSLNGMKDLLAKKGITGDDESPEMPMGTLKMMYKKIGTTLKFENKIKSITGKHDWLTKVDDHSIRIDYDLDYLFGEEKDKKPLKNADKKIVVVTE</sequence>
<keyword evidence="3" id="KW-1185">Reference proteome</keyword>
<evidence type="ECO:0000313" key="3">
    <source>
        <dbReference type="Proteomes" id="UP000199627"/>
    </source>
</evidence>
<feature type="chain" id="PRO_5011496020" description="Lipoprotein" evidence="1">
    <location>
        <begin position="22"/>
        <end position="252"/>
    </location>
</feature>
<reference evidence="3" key="1">
    <citation type="submission" date="2016-10" db="EMBL/GenBank/DDBJ databases">
        <authorList>
            <person name="Varghese N."/>
            <person name="Submissions S."/>
        </authorList>
    </citation>
    <scope>NUCLEOTIDE SEQUENCE [LARGE SCALE GENOMIC DNA]</scope>
    <source>
        <strain evidence="3">DSM 17072</strain>
    </source>
</reference>
<dbReference type="Proteomes" id="UP000199627">
    <property type="component" value="Unassembled WGS sequence"/>
</dbReference>
<dbReference type="EMBL" id="FNKL01000002">
    <property type="protein sequence ID" value="SDQ50665.1"/>
    <property type="molecule type" value="Genomic_DNA"/>
</dbReference>